<dbReference type="OrthoDB" id="4870762at2759"/>
<dbReference type="InParanoid" id="J4KM86"/>
<proteinExistence type="predicted"/>
<accession>J4KM86</accession>
<reference evidence="2 3" key="1">
    <citation type="journal article" date="2012" name="Sci. Rep.">
        <title>Genomic perspectives on the evolution of fungal entomopathogenicity in Beauveria bassiana.</title>
        <authorList>
            <person name="Xiao G."/>
            <person name="Ying S.H."/>
            <person name="Zheng P."/>
            <person name="Wang Z.L."/>
            <person name="Zhang S."/>
            <person name="Xie X.Q."/>
            <person name="Shang Y."/>
            <person name="St Leger R.J."/>
            <person name="Zhao G.P."/>
            <person name="Wang C."/>
            <person name="Feng M.G."/>
        </authorList>
    </citation>
    <scope>NUCLEOTIDE SEQUENCE [LARGE SCALE GENOMIC DNA]</scope>
    <source>
        <strain evidence="2 3">ARSEF 2860</strain>
    </source>
</reference>
<gene>
    <name evidence="2" type="ORF">BBA_07445</name>
</gene>
<protein>
    <submittedName>
        <fullName evidence="2">Uncharacterized protein</fullName>
    </submittedName>
</protein>
<dbReference type="EMBL" id="JH725174">
    <property type="protein sequence ID" value="EJP63519.1"/>
    <property type="molecule type" value="Genomic_DNA"/>
</dbReference>
<feature type="region of interest" description="Disordered" evidence="1">
    <location>
        <begin position="343"/>
        <end position="533"/>
    </location>
</feature>
<name>J4KM86_BEAB2</name>
<organism evidence="2 3">
    <name type="scientific">Beauveria bassiana (strain ARSEF 2860)</name>
    <name type="common">White muscardine disease fungus</name>
    <name type="synonym">Tritirachium shiotae</name>
    <dbReference type="NCBI Taxonomy" id="655819"/>
    <lineage>
        <taxon>Eukaryota</taxon>
        <taxon>Fungi</taxon>
        <taxon>Dikarya</taxon>
        <taxon>Ascomycota</taxon>
        <taxon>Pezizomycotina</taxon>
        <taxon>Sordariomycetes</taxon>
        <taxon>Hypocreomycetidae</taxon>
        <taxon>Hypocreales</taxon>
        <taxon>Cordycipitaceae</taxon>
        <taxon>Beauveria</taxon>
    </lineage>
</organism>
<evidence type="ECO:0000313" key="3">
    <source>
        <dbReference type="Proteomes" id="UP000002762"/>
    </source>
</evidence>
<dbReference type="HOGENOM" id="CLU_399533_0_0_1"/>
<evidence type="ECO:0000256" key="1">
    <source>
        <dbReference type="SAM" id="MobiDB-lite"/>
    </source>
</evidence>
<dbReference type="GeneID" id="19890457"/>
<feature type="compositionally biased region" description="Basic residues" evidence="1">
    <location>
        <begin position="383"/>
        <end position="395"/>
    </location>
</feature>
<dbReference type="RefSeq" id="XP_008600764.1">
    <property type="nucleotide sequence ID" value="XM_008602542.1"/>
</dbReference>
<evidence type="ECO:0000313" key="2">
    <source>
        <dbReference type="EMBL" id="EJP63519.1"/>
    </source>
</evidence>
<feature type="compositionally biased region" description="Basic and acidic residues" evidence="1">
    <location>
        <begin position="359"/>
        <end position="370"/>
    </location>
</feature>
<feature type="compositionally biased region" description="Polar residues" evidence="1">
    <location>
        <begin position="416"/>
        <end position="428"/>
    </location>
</feature>
<feature type="compositionally biased region" description="Low complexity" evidence="1">
    <location>
        <begin position="486"/>
        <end position="501"/>
    </location>
</feature>
<feature type="region of interest" description="Disordered" evidence="1">
    <location>
        <begin position="248"/>
        <end position="282"/>
    </location>
</feature>
<dbReference type="AlphaFoldDB" id="J4KM86"/>
<feature type="compositionally biased region" description="Basic and acidic residues" evidence="1">
    <location>
        <begin position="517"/>
        <end position="531"/>
    </location>
</feature>
<keyword evidence="3" id="KW-1185">Reference proteome</keyword>
<sequence>MAHQACPVSHAALKRLELTTGPSHKVFIPNYNAAQLTFSLQRQQSSSFIREPLVLVIHKDSKLLISIRLTDVLRNASIASHVISAEPSASIVCVKVPSPDCTVTAHFENARDFHVSVYVLERAGFAVNGNLRPSLSFIDPILRPSSENLAPIRLSSLTTFPSMSQPEVFSQNPVASRSHTDPSASNLVLRTESVPTQNFSSSIPSTVASQYAVDLNPYSHFAATRVSAASPAHDYHSRSNSLLDASQTGASKIASPLHTRSKGTSAIPHSRTDPPLTMHSNDDTLRNRLAVEQLDDDSLKKASDFRQYMPQVRRLPFVQTKRKASDINAAEKPAVERTVLDSLNSETETGSDAVIGQPAKKEKLNKKVTEVRATTKIQPQKPPRTKVQSRSRHKTVTREDTKRPALKMLPVKPASNILSPTSKLSAKTISPKPSACANRKEKRPPEKVACASESRAKKNQSRKQATSATSAPICLKPIEKRKPTKSTKSTNTKGTAGSSSSMPDNAADLAEAGSRSPENKTGSKKEVECPSHEANIYKGSSQVAEAETNSTLLITESAVLDALKKMSWQIIDQYEADLSYGANRFEIAQYYVDNLYNTRFDFWHGKLAELDNVVPFHAGQMI</sequence>
<dbReference type="Proteomes" id="UP000002762">
    <property type="component" value="Unassembled WGS sequence"/>
</dbReference>